<dbReference type="OrthoDB" id="5919101at2759"/>
<keyword evidence="2" id="KW-1133">Transmembrane helix</keyword>
<reference evidence="3 4" key="1">
    <citation type="submission" date="2015-01" db="EMBL/GenBank/DDBJ databases">
        <title>Evolution of Trichinella species and genotypes.</title>
        <authorList>
            <person name="Korhonen P.K."/>
            <person name="Edoardo P."/>
            <person name="Giuseppe L.R."/>
            <person name="Gasser R.B."/>
        </authorList>
    </citation>
    <scope>NUCLEOTIDE SEQUENCE [LARGE SCALE GENOMIC DNA]</scope>
    <source>
        <strain evidence="3">ISS2496</strain>
    </source>
</reference>
<dbReference type="Gene3D" id="3.30.70.270">
    <property type="match status" value="1"/>
</dbReference>
<feature type="region of interest" description="Disordered" evidence="1">
    <location>
        <begin position="635"/>
        <end position="673"/>
    </location>
</feature>
<name>A0A0V0ZL67_9BILA</name>
<gene>
    <name evidence="3" type="ORF">T12_14518</name>
</gene>
<organism evidence="3 4">
    <name type="scientific">Trichinella patagoniensis</name>
    <dbReference type="NCBI Taxonomy" id="990121"/>
    <lineage>
        <taxon>Eukaryota</taxon>
        <taxon>Metazoa</taxon>
        <taxon>Ecdysozoa</taxon>
        <taxon>Nematoda</taxon>
        <taxon>Enoplea</taxon>
        <taxon>Dorylaimia</taxon>
        <taxon>Trichinellida</taxon>
        <taxon>Trichinellidae</taxon>
        <taxon>Trichinella</taxon>
    </lineage>
</organism>
<protein>
    <submittedName>
        <fullName evidence="3">Uncharacterized protein</fullName>
    </submittedName>
</protein>
<feature type="transmembrane region" description="Helical" evidence="2">
    <location>
        <begin position="21"/>
        <end position="38"/>
    </location>
</feature>
<dbReference type="AlphaFoldDB" id="A0A0V0ZL67"/>
<keyword evidence="2" id="KW-0472">Membrane</keyword>
<accession>A0A0V0ZL67</accession>
<feature type="region of interest" description="Disordered" evidence="1">
    <location>
        <begin position="535"/>
        <end position="564"/>
    </location>
</feature>
<evidence type="ECO:0000256" key="2">
    <source>
        <dbReference type="SAM" id="Phobius"/>
    </source>
</evidence>
<dbReference type="EMBL" id="JYDQ01000150">
    <property type="protein sequence ID" value="KRY13006.1"/>
    <property type="molecule type" value="Genomic_DNA"/>
</dbReference>
<evidence type="ECO:0000313" key="3">
    <source>
        <dbReference type="EMBL" id="KRY13006.1"/>
    </source>
</evidence>
<keyword evidence="4" id="KW-1185">Reference proteome</keyword>
<comment type="caution">
    <text evidence="3">The sequence shown here is derived from an EMBL/GenBank/DDBJ whole genome shotgun (WGS) entry which is preliminary data.</text>
</comment>
<feature type="compositionally biased region" description="Basic and acidic residues" evidence="1">
    <location>
        <begin position="645"/>
        <end position="658"/>
    </location>
</feature>
<dbReference type="Proteomes" id="UP000054783">
    <property type="component" value="Unassembled WGS sequence"/>
</dbReference>
<proteinExistence type="predicted"/>
<sequence>MKKRHYFVPCQAALFKIIEKIVLIAIAVVIICASAFQLRTPLKFSVVRSRGNREFRNSANTCHSFSFGSLMPYSPMQLPLNCMECTELIDLQANLIMRAIFESAPKTSSATCLTAAVRYIRRTDEEPKVSWSVRQVPVNPQTNRSFTLASELGKSLSLLLWDGTSRVRKPYTQPPDLHLILEGEQIKFSFRIYVHRFSERHHIHPIKNPRVSSPQISRADCILIWKKWNINLKAVWDTAKDYHMHCNDKLTLGLFCYVQTSTTGIAVMSYQHQTAYSNASWSGTASDRMTFTTTEHRATAGSNYPAEGLYGGANATPQEITSFSADTSATLNSNSNYGITLSNTSQMWLYPPVRLEQFSRPAYNEQTPNMTALRPVLLPTPAERMRYANDDMQRMYGFCPTAYPAHSGNNFQRPGIVRPPWNVAQMGKNESITYMPMVPPPPMLPLAVPQAAQSSSPLASVAGQPRNWTVMQLAPVGDHVQFSATHLQQMVRMGVPICDSSSTSVILDGALQMEATQKKKLPEWLREGLVKITQMKETEPSPVPPPSEKSAFKDDDENNRHSLPKCNFSVGLISSEDESELENDESALQMQEVTRILLSVTHEKTVSICTKVLKEEKTIPKLLMQSQALSLLQNLGDDDEDDDETAKKEKYAKSTDKTNRKKWKRMSKNSEKVKNNCDADMLPQNELHEKSQDRRDAAKEEKIWNDGRINRIDQKKYRKFINGFVIISALFYRLLEKRAEWEWFKACQSAFDALMYHHTSAPIPSICSARWR</sequence>
<evidence type="ECO:0000313" key="4">
    <source>
        <dbReference type="Proteomes" id="UP000054783"/>
    </source>
</evidence>
<dbReference type="InterPro" id="IPR043128">
    <property type="entry name" value="Rev_trsase/Diguanyl_cyclase"/>
</dbReference>
<evidence type="ECO:0000256" key="1">
    <source>
        <dbReference type="SAM" id="MobiDB-lite"/>
    </source>
</evidence>
<keyword evidence="2" id="KW-0812">Transmembrane</keyword>